<evidence type="ECO:0000259" key="11">
    <source>
        <dbReference type="SMART" id="SM00831"/>
    </source>
</evidence>
<keyword evidence="4" id="KW-0067">ATP-binding</keyword>
<sequence length="837" mass="84997">MSPVAGDVSPVAPPPHPWAQDAVALAEQLGTDPDEGLGGSAVADRAVADADRPSPGLDRGLAASVLAQLRETMILVLLGAAALSVAVGDAGDAAVIVLVVVLNTTVGVAQERRATGAVAALRARAAPRATVVRDGRRHEVPAAEVVVGDLLVLGRGDVVAADARLLTAHELQVDESALTGESQPSDRRAAPACAEDTPVADRSTVVHAGTLVVRGRGRAVVTAVGLRTELGTVDVLLQRRRPPPTPLQRRLARAISLGVVVACVLVGVAGLARGEPWPLVVLTALSLAVAAIPESLPAVVALALAGATRRMARLGVIVRTLPAVEALGSVTVLAVDKTGTLTTGRITCTAVWHPDTGTTELTGPLPAGPARAVLEAAVLGGDAEEGTPGTEGAVARAAVGAGLDLRAVRSRRPRTAVRPFDAHRRCTVSRHDGPDGPLEVVVGAPEVVLPGRADAAAVVEAWARVLAVRAGRRETGLLRLDDPVRHDAAAAVGAARTAGVRTMMITGDHPATAAAVAAAVGLDTGERDGLPAVHARADPGTKLALVESLRAAGEIVAMTGDGVNDAPALRVADVGVAMGGRGTEVAKEAADVVLGDDGLGRIVAAVAEGRRVADNVRRFVRYGLAGGLAELLVMVAGPFLALGLPLLPAQILWVNLVTHGLPGVAMGSEAAEADVLSRPPQPPRQGILTRRTVVETAVLGGVVAGCSLVVATTAAATGRPWQTMLFVTLALSQLGLALTTRSDSTPLWRLPVRSNPFLYVAAATSVLATLAVVYLPGAGLLFHTVALGPAELAIAGGAAAVPSVLVEAEELRRSRRRAHPGQDQSRTSGASSPVSSA</sequence>
<dbReference type="SFLD" id="SFLDF00027">
    <property type="entry name" value="p-type_atpase"/>
    <property type="match status" value="1"/>
</dbReference>
<comment type="subcellular location">
    <subcellularLocation>
        <location evidence="1">Cell membrane</location>
        <topology evidence="1">Multi-pass membrane protein</topology>
    </subcellularLocation>
</comment>
<dbReference type="SUPFAM" id="SSF56784">
    <property type="entry name" value="HAD-like"/>
    <property type="match status" value="1"/>
</dbReference>
<dbReference type="InterPro" id="IPR001757">
    <property type="entry name" value="P_typ_ATPase"/>
</dbReference>
<dbReference type="Pfam" id="PF00689">
    <property type="entry name" value="Cation_ATPase_C"/>
    <property type="match status" value="1"/>
</dbReference>
<dbReference type="PROSITE" id="PS00154">
    <property type="entry name" value="ATPASE_E1_E2"/>
    <property type="match status" value="1"/>
</dbReference>
<keyword evidence="13" id="KW-1185">Reference proteome</keyword>
<comment type="catalytic activity">
    <reaction evidence="8">
        <text>ATP + H2O = ADP + phosphate + H(+)</text>
        <dbReference type="Rhea" id="RHEA:13065"/>
        <dbReference type="ChEBI" id="CHEBI:15377"/>
        <dbReference type="ChEBI" id="CHEBI:15378"/>
        <dbReference type="ChEBI" id="CHEBI:30616"/>
        <dbReference type="ChEBI" id="CHEBI:43474"/>
        <dbReference type="ChEBI" id="CHEBI:456216"/>
    </reaction>
</comment>
<evidence type="ECO:0000256" key="9">
    <source>
        <dbReference type="SAM" id="MobiDB-lite"/>
    </source>
</evidence>
<feature type="transmembrane region" description="Helical" evidence="10">
    <location>
        <begin position="74"/>
        <end position="102"/>
    </location>
</feature>
<proteinExistence type="predicted"/>
<evidence type="ECO:0000256" key="4">
    <source>
        <dbReference type="ARBA" id="ARBA00022840"/>
    </source>
</evidence>
<dbReference type="Proteomes" id="UP001367513">
    <property type="component" value="Unassembled WGS sequence"/>
</dbReference>
<dbReference type="InterPro" id="IPR044492">
    <property type="entry name" value="P_typ_ATPase_HD_dom"/>
</dbReference>
<feature type="transmembrane region" description="Helical" evidence="10">
    <location>
        <begin position="619"/>
        <end position="644"/>
    </location>
</feature>
<reference evidence="12 13" key="1">
    <citation type="submission" date="2024-03" db="EMBL/GenBank/DDBJ databases">
        <title>Draft genome sequence of Pseudonocardia carboxydivorans JCM 14827.</title>
        <authorList>
            <person name="Duangmal K."/>
        </authorList>
    </citation>
    <scope>NUCLEOTIDE SEQUENCE [LARGE SCALE GENOMIC DNA]</scope>
    <source>
        <strain evidence="12 13">JCM 14827</strain>
    </source>
</reference>
<feature type="transmembrane region" description="Helical" evidence="10">
    <location>
        <begin position="758"/>
        <end position="775"/>
    </location>
</feature>
<evidence type="ECO:0000313" key="12">
    <source>
        <dbReference type="EMBL" id="MEK6467423.1"/>
    </source>
</evidence>
<gene>
    <name evidence="12" type="ORF">WG925_27115</name>
</gene>
<feature type="domain" description="Cation-transporting P-type ATPase N-terminal" evidence="11">
    <location>
        <begin position="16"/>
        <end position="89"/>
    </location>
</feature>
<evidence type="ECO:0000256" key="10">
    <source>
        <dbReference type="SAM" id="Phobius"/>
    </source>
</evidence>
<keyword evidence="7 10" id="KW-0472">Membrane</keyword>
<accession>A0ABU9ALV3</accession>
<dbReference type="SFLD" id="SFLDS00003">
    <property type="entry name" value="Haloacid_Dehalogenase"/>
    <property type="match status" value="1"/>
</dbReference>
<feature type="transmembrane region" description="Helical" evidence="10">
    <location>
        <begin position="277"/>
        <end position="304"/>
    </location>
</feature>
<dbReference type="Gene3D" id="3.40.1110.10">
    <property type="entry name" value="Calcium-transporting ATPase, cytoplasmic domain N"/>
    <property type="match status" value="1"/>
</dbReference>
<feature type="region of interest" description="Disordered" evidence="9">
    <location>
        <begin position="812"/>
        <end position="837"/>
    </location>
</feature>
<dbReference type="SMART" id="SM00831">
    <property type="entry name" value="Cation_ATPase_N"/>
    <property type="match status" value="1"/>
</dbReference>
<evidence type="ECO:0000256" key="1">
    <source>
        <dbReference type="ARBA" id="ARBA00004651"/>
    </source>
</evidence>
<dbReference type="SFLD" id="SFLDG00002">
    <property type="entry name" value="C1.7:_P-type_atpase_like"/>
    <property type="match status" value="1"/>
</dbReference>
<evidence type="ECO:0000256" key="8">
    <source>
        <dbReference type="ARBA" id="ARBA00049360"/>
    </source>
</evidence>
<dbReference type="NCBIfam" id="TIGR01494">
    <property type="entry name" value="ATPase_P-type"/>
    <property type="match status" value="2"/>
</dbReference>
<keyword evidence="2 10" id="KW-0812">Transmembrane</keyword>
<dbReference type="RefSeq" id="WP_346104451.1">
    <property type="nucleotide sequence ID" value="NZ_BAAAOD010000035.1"/>
</dbReference>
<evidence type="ECO:0000256" key="5">
    <source>
        <dbReference type="ARBA" id="ARBA00022967"/>
    </source>
</evidence>
<dbReference type="InterPro" id="IPR059000">
    <property type="entry name" value="ATPase_P-type_domA"/>
</dbReference>
<feature type="transmembrane region" description="Helical" evidence="10">
    <location>
        <begin position="781"/>
        <end position="806"/>
    </location>
</feature>
<name>A0ABU9ALV3_PSEA5</name>
<comment type="caution">
    <text evidence="12">The sequence shown here is derived from an EMBL/GenBank/DDBJ whole genome shotgun (WGS) entry which is preliminary data.</text>
</comment>
<feature type="compositionally biased region" description="Polar residues" evidence="9">
    <location>
        <begin position="822"/>
        <end position="837"/>
    </location>
</feature>
<dbReference type="Pfam" id="PF00122">
    <property type="entry name" value="E1-E2_ATPase"/>
    <property type="match status" value="1"/>
</dbReference>
<evidence type="ECO:0000256" key="7">
    <source>
        <dbReference type="ARBA" id="ARBA00023136"/>
    </source>
</evidence>
<keyword evidence="3" id="KW-0547">Nucleotide-binding</keyword>
<evidence type="ECO:0000256" key="2">
    <source>
        <dbReference type="ARBA" id="ARBA00022692"/>
    </source>
</evidence>
<dbReference type="Gene3D" id="2.70.150.10">
    <property type="entry name" value="Calcium-transporting ATPase, cytoplasmic transduction domain A"/>
    <property type="match status" value="1"/>
</dbReference>
<dbReference type="InterPro" id="IPR023299">
    <property type="entry name" value="ATPase_P-typ_cyto_dom_N"/>
</dbReference>
<protein>
    <submittedName>
        <fullName evidence="12">Cation-transporting P-type ATPase</fullName>
    </submittedName>
</protein>
<dbReference type="SUPFAM" id="SSF81660">
    <property type="entry name" value="Metal cation-transporting ATPase, ATP-binding domain N"/>
    <property type="match status" value="1"/>
</dbReference>
<keyword evidence="6 10" id="KW-1133">Transmembrane helix</keyword>
<feature type="transmembrane region" description="Helical" evidence="10">
    <location>
        <begin position="692"/>
        <end position="715"/>
    </location>
</feature>
<evidence type="ECO:0000313" key="13">
    <source>
        <dbReference type="Proteomes" id="UP001367513"/>
    </source>
</evidence>
<dbReference type="Gene3D" id="1.20.1110.10">
    <property type="entry name" value="Calcium-transporting ATPase, transmembrane domain"/>
    <property type="match status" value="1"/>
</dbReference>
<dbReference type="PRINTS" id="PR00119">
    <property type="entry name" value="CATATPASE"/>
</dbReference>
<dbReference type="PRINTS" id="PR00120">
    <property type="entry name" value="HATPASE"/>
</dbReference>
<dbReference type="SUPFAM" id="SSF81653">
    <property type="entry name" value="Calcium ATPase, transduction domain A"/>
    <property type="match status" value="1"/>
</dbReference>
<dbReference type="EMBL" id="JBBPIX010000028">
    <property type="protein sequence ID" value="MEK6467423.1"/>
    <property type="molecule type" value="Genomic_DNA"/>
</dbReference>
<organism evidence="12 13">
    <name type="scientific">Pseudonocardia alni subsp. carboxydivorans</name>
    <dbReference type="NCBI Taxonomy" id="415010"/>
    <lineage>
        <taxon>Bacteria</taxon>
        <taxon>Bacillati</taxon>
        <taxon>Actinomycetota</taxon>
        <taxon>Actinomycetes</taxon>
        <taxon>Pseudonocardiales</taxon>
        <taxon>Pseudonocardiaceae</taxon>
        <taxon>Pseudonocardia</taxon>
    </lineage>
</organism>
<dbReference type="InterPro" id="IPR023298">
    <property type="entry name" value="ATPase_P-typ_TM_dom_sf"/>
</dbReference>
<dbReference type="InterPro" id="IPR008250">
    <property type="entry name" value="ATPase_P-typ_transduc_dom_A_sf"/>
</dbReference>
<evidence type="ECO:0000256" key="6">
    <source>
        <dbReference type="ARBA" id="ARBA00022989"/>
    </source>
</evidence>
<dbReference type="SUPFAM" id="SSF81665">
    <property type="entry name" value="Calcium ATPase, transmembrane domain M"/>
    <property type="match status" value="1"/>
</dbReference>
<dbReference type="InterPro" id="IPR023214">
    <property type="entry name" value="HAD_sf"/>
</dbReference>
<dbReference type="InterPro" id="IPR006068">
    <property type="entry name" value="ATPase_P-typ_cation-transptr_C"/>
</dbReference>
<dbReference type="InterPro" id="IPR036412">
    <property type="entry name" value="HAD-like_sf"/>
</dbReference>
<dbReference type="InterPro" id="IPR018303">
    <property type="entry name" value="ATPase_P-typ_P_site"/>
</dbReference>
<keyword evidence="5" id="KW-1278">Translocase</keyword>
<dbReference type="Gene3D" id="3.40.50.1000">
    <property type="entry name" value="HAD superfamily/HAD-like"/>
    <property type="match status" value="1"/>
</dbReference>
<dbReference type="InterPro" id="IPR004014">
    <property type="entry name" value="ATPase_P-typ_cation-transptr_N"/>
</dbReference>
<dbReference type="PANTHER" id="PTHR42861">
    <property type="entry name" value="CALCIUM-TRANSPORTING ATPASE"/>
    <property type="match status" value="1"/>
</dbReference>
<dbReference type="Pfam" id="PF00702">
    <property type="entry name" value="Hydrolase"/>
    <property type="match status" value="1"/>
</dbReference>
<evidence type="ECO:0000256" key="3">
    <source>
        <dbReference type="ARBA" id="ARBA00022741"/>
    </source>
</evidence>
<feature type="transmembrane region" description="Helical" evidence="10">
    <location>
        <begin position="251"/>
        <end position="271"/>
    </location>
</feature>